<reference evidence="1 2" key="1">
    <citation type="submission" date="2024-09" db="EMBL/GenBank/DDBJ databases">
        <title>Taxonomic and Genotyping Characterization of Leptospira Strains isolated from Multiple Sources in Colombia highlights the importance of intermediate species.</title>
        <authorList>
            <person name="Torres Higuera L."/>
            <person name="Rojas Tapias D."/>
            <person name="Jimenez Velasquez S."/>
            <person name="Renjifo Ibanez C."/>
        </authorList>
    </citation>
    <scope>NUCLEOTIDE SEQUENCE [LARGE SCALE GENOMIC DNA]</scope>
    <source>
        <strain evidence="1 2">Lep080</strain>
    </source>
</reference>
<organism evidence="1 2">
    <name type="scientific">Leptospira wolffii</name>
    <dbReference type="NCBI Taxonomy" id="409998"/>
    <lineage>
        <taxon>Bacteria</taxon>
        <taxon>Pseudomonadati</taxon>
        <taxon>Spirochaetota</taxon>
        <taxon>Spirochaetia</taxon>
        <taxon>Leptospirales</taxon>
        <taxon>Leptospiraceae</taxon>
        <taxon>Leptospira</taxon>
    </lineage>
</organism>
<name>A0ABV5BTY2_9LEPT</name>
<proteinExistence type="predicted"/>
<accession>A0ABV5BTY2</accession>
<comment type="caution">
    <text evidence="1">The sequence shown here is derived from an EMBL/GenBank/DDBJ whole genome shotgun (WGS) entry which is preliminary data.</text>
</comment>
<keyword evidence="2" id="KW-1185">Reference proteome</keyword>
<evidence type="ECO:0000313" key="1">
    <source>
        <dbReference type="EMBL" id="MFB5738779.1"/>
    </source>
</evidence>
<gene>
    <name evidence="1" type="ORF">ACE5IX_19885</name>
</gene>
<evidence type="ECO:0008006" key="3">
    <source>
        <dbReference type="Google" id="ProtNLM"/>
    </source>
</evidence>
<evidence type="ECO:0000313" key="2">
    <source>
        <dbReference type="Proteomes" id="UP001580391"/>
    </source>
</evidence>
<dbReference type="Proteomes" id="UP001580391">
    <property type="component" value="Unassembled WGS sequence"/>
</dbReference>
<sequence length="292" mass="33180">MEQEIEKQIANKEFYESSSPIVFLNIAKLLGFDFRAVRQMWNDAGDGYEKIPNQFAVIGTDGSYYSTTSLPNTIGTKQWRINELIKNHFHRRSHAPTVAQDCSVQPVGIIDSKFHEGKIGNVALFQHPTSKILCLDIDTHLSTNEIVGSSLKLIIDSIESILNHTGVYPIHSEISKIGRGGHLYYKISEISHVPKVFEIIKRLLEASQSEVKVEQRTIKGKRIRLPMALDRFAYFHETGLRSENLKEIFDSIEEKFNNPENTISYKELVASVFSSKPKLLPQEILDEYNGIS</sequence>
<dbReference type="EMBL" id="JBHILJ010000046">
    <property type="protein sequence ID" value="MFB5738779.1"/>
    <property type="molecule type" value="Genomic_DNA"/>
</dbReference>
<protein>
    <recommendedName>
        <fullName evidence="3">DNA primase</fullName>
    </recommendedName>
</protein>
<feature type="non-terminal residue" evidence="1">
    <location>
        <position position="292"/>
    </location>
</feature>